<dbReference type="Gene3D" id="3.40.140.10">
    <property type="entry name" value="Cytidine Deaminase, domain 2"/>
    <property type="match status" value="1"/>
</dbReference>
<feature type="domain" description="CMP/dCMP-type deaminase" evidence="4">
    <location>
        <begin position="67"/>
        <end position="184"/>
    </location>
</feature>
<protein>
    <recommendedName>
        <fullName evidence="4">CMP/dCMP-type deaminase domain-containing protein</fullName>
    </recommendedName>
</protein>
<organism evidence="5">
    <name type="scientific">Alexandrium monilatum</name>
    <dbReference type="NCBI Taxonomy" id="311494"/>
    <lineage>
        <taxon>Eukaryota</taxon>
        <taxon>Sar</taxon>
        <taxon>Alveolata</taxon>
        <taxon>Dinophyceae</taxon>
        <taxon>Gonyaulacales</taxon>
        <taxon>Pyrocystaceae</taxon>
        <taxon>Alexandrium</taxon>
    </lineage>
</organism>
<accession>A0A7S4UX71</accession>
<dbReference type="Pfam" id="PF00383">
    <property type="entry name" value="dCMP_cyt_deam_1"/>
    <property type="match status" value="1"/>
</dbReference>
<evidence type="ECO:0000256" key="2">
    <source>
        <dbReference type="ARBA" id="ARBA00022833"/>
    </source>
</evidence>
<dbReference type="InterPro" id="IPR016192">
    <property type="entry name" value="APOBEC/CMP_deaminase_Zn-bd"/>
</dbReference>
<evidence type="ECO:0000313" key="5">
    <source>
        <dbReference type="EMBL" id="CAE4577294.1"/>
    </source>
</evidence>
<evidence type="ECO:0000259" key="4">
    <source>
        <dbReference type="PROSITE" id="PS51747"/>
    </source>
</evidence>
<reference evidence="5" key="1">
    <citation type="submission" date="2021-01" db="EMBL/GenBank/DDBJ databases">
        <authorList>
            <person name="Corre E."/>
            <person name="Pelletier E."/>
            <person name="Niang G."/>
            <person name="Scheremetjew M."/>
            <person name="Finn R."/>
            <person name="Kale V."/>
            <person name="Holt S."/>
            <person name="Cochrane G."/>
            <person name="Meng A."/>
            <person name="Brown T."/>
            <person name="Cohen L."/>
        </authorList>
    </citation>
    <scope>NUCLEOTIDE SEQUENCE</scope>
    <source>
        <strain evidence="5">CCMP3105</strain>
    </source>
</reference>
<dbReference type="PROSITE" id="PS00903">
    <property type="entry name" value="CYT_DCMP_DEAMINASES_1"/>
    <property type="match status" value="1"/>
</dbReference>
<keyword evidence="1" id="KW-0479">Metal-binding</keyword>
<dbReference type="InterPro" id="IPR016193">
    <property type="entry name" value="Cytidine_deaminase-like"/>
</dbReference>
<name>A0A7S4UX71_9DINO</name>
<proteinExistence type="predicted"/>
<dbReference type="GO" id="GO:0016787">
    <property type="term" value="F:hydrolase activity"/>
    <property type="evidence" value="ECO:0007669"/>
    <property type="project" value="InterPro"/>
</dbReference>
<dbReference type="EMBL" id="HBNR01025132">
    <property type="protein sequence ID" value="CAE4577294.1"/>
    <property type="molecule type" value="Transcribed_RNA"/>
</dbReference>
<evidence type="ECO:0000256" key="3">
    <source>
        <dbReference type="SAM" id="MobiDB-lite"/>
    </source>
</evidence>
<dbReference type="GO" id="GO:0008270">
    <property type="term" value="F:zinc ion binding"/>
    <property type="evidence" value="ECO:0007669"/>
    <property type="project" value="InterPro"/>
</dbReference>
<dbReference type="SUPFAM" id="SSF53927">
    <property type="entry name" value="Cytidine deaminase-like"/>
    <property type="match status" value="1"/>
</dbReference>
<dbReference type="InterPro" id="IPR002125">
    <property type="entry name" value="CMP_dCMP_dom"/>
</dbReference>
<feature type="region of interest" description="Disordered" evidence="3">
    <location>
        <begin position="1"/>
        <end position="63"/>
    </location>
</feature>
<dbReference type="AlphaFoldDB" id="A0A7S4UX71"/>
<gene>
    <name evidence="5" type="ORF">AMON00008_LOCUS16914</name>
</gene>
<keyword evidence="2" id="KW-0862">Zinc</keyword>
<dbReference type="PROSITE" id="PS51747">
    <property type="entry name" value="CYT_DCMP_DEAMINASES_2"/>
    <property type="match status" value="1"/>
</dbReference>
<evidence type="ECO:0000256" key="1">
    <source>
        <dbReference type="ARBA" id="ARBA00022723"/>
    </source>
</evidence>
<feature type="region of interest" description="Disordered" evidence="3">
    <location>
        <begin position="200"/>
        <end position="226"/>
    </location>
</feature>
<sequence length="226" mass="23686">MAADTAAGSEAHGAPPADLPPATPEAKPQPEAAPRGEEQGPAQLTLAPGAVPDGLDTLGWEPRPSLSGDENALDLALLLARSSLCRGGSMACLLSRPDGTVFACSTNSALTQTDAKRPSSDLHAEVNAIGRCARQGIPTAGCTAYITMPPCKKCFGVLVASGVRRIVTRKPFCEQDAREMMPPLKRLGIPFVVVPDTERRRADNDRVAAAKRKRPPDEEEAAGRGS</sequence>